<dbReference type="SUPFAM" id="SSF90123">
    <property type="entry name" value="ABC transporter transmembrane region"/>
    <property type="match status" value="1"/>
</dbReference>
<dbReference type="GO" id="GO:0140359">
    <property type="term" value="F:ABC-type transporter activity"/>
    <property type="evidence" value="ECO:0007669"/>
    <property type="project" value="InterPro"/>
</dbReference>
<proteinExistence type="predicted"/>
<feature type="transmembrane region" description="Helical" evidence="8">
    <location>
        <begin position="20"/>
        <end position="47"/>
    </location>
</feature>
<dbReference type="PROSITE" id="PS50929">
    <property type="entry name" value="ABC_TM1F"/>
    <property type="match status" value="1"/>
</dbReference>
<dbReference type="PROSITE" id="PS50893">
    <property type="entry name" value="ABC_TRANSPORTER_2"/>
    <property type="match status" value="1"/>
</dbReference>
<dbReference type="PANTHER" id="PTHR24221">
    <property type="entry name" value="ATP-BINDING CASSETTE SUB-FAMILY B"/>
    <property type="match status" value="1"/>
</dbReference>
<keyword evidence="12" id="KW-1185">Reference proteome</keyword>
<feature type="domain" description="ABC transporter" evidence="9">
    <location>
        <begin position="335"/>
        <end position="568"/>
    </location>
</feature>
<dbReference type="AlphaFoldDB" id="A0A0W1ATZ0"/>
<dbReference type="PANTHER" id="PTHR24221:SF397">
    <property type="entry name" value="ABC TRANSPORTER, ATP-BINDING TRANSMEMBRANE PROTEIN"/>
    <property type="match status" value="1"/>
</dbReference>
<evidence type="ECO:0000256" key="4">
    <source>
        <dbReference type="ARBA" id="ARBA00022741"/>
    </source>
</evidence>
<dbReference type="SMART" id="SM00382">
    <property type="entry name" value="AAA"/>
    <property type="match status" value="1"/>
</dbReference>
<keyword evidence="6 8" id="KW-1133">Transmembrane helix</keyword>
<keyword evidence="7 8" id="KW-0472">Membrane</keyword>
<dbReference type="CDD" id="cd07346">
    <property type="entry name" value="ABC_6TM_exporters"/>
    <property type="match status" value="1"/>
</dbReference>
<gene>
    <name evidence="11" type="ORF">UQ64_24390</name>
</gene>
<dbReference type="GO" id="GO:0005524">
    <property type="term" value="F:ATP binding"/>
    <property type="evidence" value="ECO:0007669"/>
    <property type="project" value="UniProtKB-KW"/>
</dbReference>
<feature type="transmembrane region" description="Helical" evidence="8">
    <location>
        <begin position="237"/>
        <end position="254"/>
    </location>
</feature>
<accession>A0A0W1ATZ0</accession>
<evidence type="ECO:0000259" key="9">
    <source>
        <dbReference type="PROSITE" id="PS50893"/>
    </source>
</evidence>
<comment type="subcellular location">
    <subcellularLocation>
        <location evidence="1">Cell membrane</location>
        <topology evidence="1">Multi-pass membrane protein</topology>
    </subcellularLocation>
</comment>
<comment type="caution">
    <text evidence="11">The sequence shown here is derived from an EMBL/GenBank/DDBJ whole genome shotgun (WGS) entry which is preliminary data.</text>
</comment>
<sequence length="579" mass="63578">MKVLHNITAGKPQQLLKPVLFSFLANIVSVLPFALVIEAVRLIFAPYITVGAELQIERLWWICAGLVAVMVLMFLSEIPAYRTAYRGAYNVAAQGRAELAEHLRKLPLGYLTRRDPGDLANMMMGDFTLVETGISHLLPQLAGAFVLPIFALAGLLFLDWRMAISMFVALPVALLIMYLSGRLRRRLGADHMKAKLNAANRLQEYLNGIRVMKAYNLTGERFVRLDSSFRTLMKESVKLEGIFGPVILTAMALLRAGLTLMVYVGVHLLLGGELGILQLAVFLIVGTRIYDPLTTALANYAEFRYNEQAGERIVDLLRQPVMTGTTAPLPESSTIRFDNVTFGYGGEPVLKQLSIEMPQGSLTAIVGPSGSGKSTVLRLISRFYDPDEGSVLLGGRNIKDIDPEHLLGSVSVVFQDVYLFQDTIGNNIAFGRPGASQQDIQQAAEMARCHDFIMKLPLGYNTPVGEGGSTLSGGEKQRISIARAILKNAPIVLLDEATASLDPQNEAEIQKGIDALITGRTVIVIAHRLKTIRGADNIIVLEDGRLVEQGRHEALLLRGGLYDRLWKLQQQSVGFRITS</sequence>
<dbReference type="GO" id="GO:0016887">
    <property type="term" value="F:ATP hydrolysis activity"/>
    <property type="evidence" value="ECO:0007669"/>
    <property type="project" value="InterPro"/>
</dbReference>
<organism evidence="11 12">
    <name type="scientific">Paenibacillus etheri</name>
    <dbReference type="NCBI Taxonomy" id="1306852"/>
    <lineage>
        <taxon>Bacteria</taxon>
        <taxon>Bacillati</taxon>
        <taxon>Bacillota</taxon>
        <taxon>Bacilli</taxon>
        <taxon>Bacillales</taxon>
        <taxon>Paenibacillaceae</taxon>
        <taxon>Paenibacillus</taxon>
    </lineage>
</organism>
<feature type="transmembrane region" description="Helical" evidence="8">
    <location>
        <begin position="260"/>
        <end position="285"/>
    </location>
</feature>
<protein>
    <submittedName>
        <fullName evidence="11">ABC transporter ATP-binding protein</fullName>
    </submittedName>
</protein>
<evidence type="ECO:0000259" key="10">
    <source>
        <dbReference type="PROSITE" id="PS50929"/>
    </source>
</evidence>
<evidence type="ECO:0000313" key="12">
    <source>
        <dbReference type="Proteomes" id="UP000054709"/>
    </source>
</evidence>
<dbReference type="GO" id="GO:0005886">
    <property type="term" value="C:plasma membrane"/>
    <property type="evidence" value="ECO:0007669"/>
    <property type="project" value="UniProtKB-SubCell"/>
</dbReference>
<dbReference type="RefSeq" id="WP_060625487.1">
    <property type="nucleotide sequence ID" value="NZ_LCZJ02000033.1"/>
</dbReference>
<dbReference type="Pfam" id="PF00664">
    <property type="entry name" value="ABC_membrane"/>
    <property type="match status" value="1"/>
</dbReference>
<dbReference type="InterPro" id="IPR036640">
    <property type="entry name" value="ABC1_TM_sf"/>
</dbReference>
<evidence type="ECO:0000256" key="3">
    <source>
        <dbReference type="ARBA" id="ARBA00022692"/>
    </source>
</evidence>
<evidence type="ECO:0000313" key="11">
    <source>
        <dbReference type="EMBL" id="KTD84783.1"/>
    </source>
</evidence>
<keyword evidence="2" id="KW-0813">Transport</keyword>
<dbReference type="FunFam" id="3.40.50.300:FF:000287">
    <property type="entry name" value="Multidrug ABC transporter ATP-binding protein"/>
    <property type="match status" value="1"/>
</dbReference>
<feature type="transmembrane region" description="Helical" evidence="8">
    <location>
        <begin position="59"/>
        <end position="76"/>
    </location>
</feature>
<evidence type="ECO:0000256" key="7">
    <source>
        <dbReference type="ARBA" id="ARBA00023136"/>
    </source>
</evidence>
<reference evidence="11 12" key="1">
    <citation type="journal article" date="2015" name="Int. Biodeterior. Biodegradation">
        <title>Physiological and genetic screening methods for the isolation of methyl tert-butyl ether-degrading bacteria for bioremediation purposes.</title>
        <authorList>
            <person name="Guisado I.M."/>
            <person name="Purswani J."/>
            <person name="Gonzalez Lopez J."/>
            <person name="Pozo C."/>
        </authorList>
    </citation>
    <scope>NUCLEOTIDE SEQUENCE [LARGE SCALE GENOMIC DNA]</scope>
    <source>
        <strain evidence="11 12">SH7</strain>
    </source>
</reference>
<dbReference type="Gene3D" id="1.20.1560.10">
    <property type="entry name" value="ABC transporter type 1, transmembrane domain"/>
    <property type="match status" value="1"/>
</dbReference>
<dbReference type="Pfam" id="PF00005">
    <property type="entry name" value="ABC_tran"/>
    <property type="match status" value="1"/>
</dbReference>
<name>A0A0W1ATZ0_9BACL</name>
<dbReference type="InterPro" id="IPR039421">
    <property type="entry name" value="Type_1_exporter"/>
</dbReference>
<dbReference type="InterPro" id="IPR017871">
    <property type="entry name" value="ABC_transporter-like_CS"/>
</dbReference>
<feature type="domain" description="ABC transmembrane type-1" evidence="10">
    <location>
        <begin position="19"/>
        <end position="303"/>
    </location>
</feature>
<evidence type="ECO:0000256" key="2">
    <source>
        <dbReference type="ARBA" id="ARBA00022448"/>
    </source>
</evidence>
<dbReference type="PROSITE" id="PS00211">
    <property type="entry name" value="ABC_TRANSPORTER_1"/>
    <property type="match status" value="1"/>
</dbReference>
<dbReference type="InterPro" id="IPR003439">
    <property type="entry name" value="ABC_transporter-like_ATP-bd"/>
</dbReference>
<keyword evidence="4" id="KW-0547">Nucleotide-binding</keyword>
<keyword evidence="3 8" id="KW-0812">Transmembrane</keyword>
<dbReference type="InterPro" id="IPR027417">
    <property type="entry name" value="P-loop_NTPase"/>
</dbReference>
<keyword evidence="5 11" id="KW-0067">ATP-binding</keyword>
<dbReference type="InterPro" id="IPR011527">
    <property type="entry name" value="ABC1_TM_dom"/>
</dbReference>
<dbReference type="Gene3D" id="3.40.50.300">
    <property type="entry name" value="P-loop containing nucleotide triphosphate hydrolases"/>
    <property type="match status" value="1"/>
</dbReference>
<dbReference type="Proteomes" id="UP000054709">
    <property type="component" value="Unassembled WGS sequence"/>
</dbReference>
<dbReference type="GO" id="GO:0034040">
    <property type="term" value="F:ATPase-coupled lipid transmembrane transporter activity"/>
    <property type="evidence" value="ECO:0007669"/>
    <property type="project" value="TreeGrafter"/>
</dbReference>
<dbReference type="SUPFAM" id="SSF52540">
    <property type="entry name" value="P-loop containing nucleoside triphosphate hydrolases"/>
    <property type="match status" value="1"/>
</dbReference>
<evidence type="ECO:0000256" key="5">
    <source>
        <dbReference type="ARBA" id="ARBA00022840"/>
    </source>
</evidence>
<feature type="transmembrane region" description="Helical" evidence="8">
    <location>
        <begin position="164"/>
        <end position="183"/>
    </location>
</feature>
<dbReference type="FunFam" id="1.20.1560.10:FF:000127">
    <property type="entry name" value="ABC transporter ATP-binding protein"/>
    <property type="match status" value="1"/>
</dbReference>
<feature type="transmembrane region" description="Helical" evidence="8">
    <location>
        <begin position="137"/>
        <end position="158"/>
    </location>
</feature>
<evidence type="ECO:0000256" key="6">
    <source>
        <dbReference type="ARBA" id="ARBA00022989"/>
    </source>
</evidence>
<evidence type="ECO:0000256" key="8">
    <source>
        <dbReference type="SAM" id="Phobius"/>
    </source>
</evidence>
<dbReference type="EMBL" id="LCZJ02000033">
    <property type="protein sequence ID" value="KTD84783.1"/>
    <property type="molecule type" value="Genomic_DNA"/>
</dbReference>
<dbReference type="OrthoDB" id="9762778at2"/>
<evidence type="ECO:0000256" key="1">
    <source>
        <dbReference type="ARBA" id="ARBA00004651"/>
    </source>
</evidence>
<dbReference type="InterPro" id="IPR003593">
    <property type="entry name" value="AAA+_ATPase"/>
</dbReference>